<dbReference type="Proteomes" id="UP000186406">
    <property type="component" value="Unassembled WGS sequence"/>
</dbReference>
<dbReference type="Pfam" id="PF02743">
    <property type="entry name" value="dCache_1"/>
    <property type="match status" value="1"/>
</dbReference>
<dbReference type="GO" id="GO:0005524">
    <property type="term" value="F:ATP binding"/>
    <property type="evidence" value="ECO:0007669"/>
    <property type="project" value="UniProtKB-KW"/>
</dbReference>
<dbReference type="CDD" id="cd00082">
    <property type="entry name" value="HisKA"/>
    <property type="match status" value="1"/>
</dbReference>
<evidence type="ECO:0000256" key="1">
    <source>
        <dbReference type="ARBA" id="ARBA00000085"/>
    </source>
</evidence>
<dbReference type="GO" id="GO:0005886">
    <property type="term" value="C:plasma membrane"/>
    <property type="evidence" value="ECO:0007669"/>
    <property type="project" value="UniProtKB-SubCell"/>
</dbReference>
<evidence type="ECO:0000256" key="13">
    <source>
        <dbReference type="ARBA" id="ARBA00023136"/>
    </source>
</evidence>
<dbReference type="Gene3D" id="3.30.565.10">
    <property type="entry name" value="Histidine kinase-like ATPase, C-terminal domain"/>
    <property type="match status" value="1"/>
</dbReference>
<protein>
    <recommendedName>
        <fullName evidence="3">histidine kinase</fullName>
        <ecNumber evidence="3">2.7.13.3</ecNumber>
    </recommendedName>
</protein>
<evidence type="ECO:0000256" key="6">
    <source>
        <dbReference type="ARBA" id="ARBA00022679"/>
    </source>
</evidence>
<evidence type="ECO:0000256" key="8">
    <source>
        <dbReference type="ARBA" id="ARBA00022741"/>
    </source>
</evidence>
<evidence type="ECO:0000259" key="17">
    <source>
        <dbReference type="PROSITE" id="PS50109"/>
    </source>
</evidence>
<dbReference type="OrthoDB" id="7568856at2"/>
<sequence>MPDRGDAGAAQSASVPPAVDDGADLRASHAVSPFLGKARWLAVAAVALVAGIAAGLGVHQVVLSRELAALQNRGREAATLSALLLQGELEKQRAVPLVLAEDPDVRAALRAPIQARVEALDMRLEALAAETRASVIYLLDARGVAIAASNWRRPDSFVASDYSFRPYFQRAVADDATEYFALGNVSLRPGLYLGRRIESANRLLGVIVVKVEFDAIEQGWRELSAPVFVTDPRGIVLITSVPEWRFDTDRPLDDAVRAEIRASRQFGASPLEPLPLGPPRQSGGQALVALEGAKDRPRERFLEVAVPVATKDWMLHVLMPADGPGRRASAAGWASAGAVCAVLFGAAGIIVRRRDRARASREDEARMRAELEARVRERTAALSAANGLLLDEMEERRRAEASREVLRDELRQANRLATLGQIAAGVAHEISQPVAAIRTYADNAETYLARGDMPGARRSVGTIAGLTERIGAITAELRGFGRKAPTETQEVSIRQAIDGALLLVGHRLRAGGITLKGPVGDSDIVIIANRVRLEQVLVNLLQNAIDALADRTDGAIEIGLSIEEDAVPEQAARPSRMAMIIVADNGSGLAPEILGALFTPFSTTKPKGLGLGLVISHDIVSRAGGTLSAFNRPEGGAVFTVRLPLTPPLQAALVEAAS</sequence>
<keyword evidence="19" id="KW-1185">Reference proteome</keyword>
<evidence type="ECO:0000256" key="5">
    <source>
        <dbReference type="ARBA" id="ARBA00022553"/>
    </source>
</evidence>
<feature type="transmembrane region" description="Helical" evidence="16">
    <location>
        <begin position="331"/>
        <end position="351"/>
    </location>
</feature>
<keyword evidence="7 16" id="KW-0812">Transmembrane</keyword>
<dbReference type="InterPro" id="IPR029151">
    <property type="entry name" value="Sensor-like_sf"/>
</dbReference>
<dbReference type="SMART" id="SM00387">
    <property type="entry name" value="HATPase_c"/>
    <property type="match status" value="1"/>
</dbReference>
<keyword evidence="14" id="KW-0175">Coiled coil</keyword>
<keyword evidence="10" id="KW-0067">ATP-binding</keyword>
<keyword evidence="11 16" id="KW-1133">Transmembrane helix</keyword>
<dbReference type="InterPro" id="IPR036890">
    <property type="entry name" value="HATPase_C_sf"/>
</dbReference>
<dbReference type="EC" id="2.7.13.3" evidence="3"/>
<dbReference type="PANTHER" id="PTHR43065">
    <property type="entry name" value="SENSOR HISTIDINE KINASE"/>
    <property type="match status" value="1"/>
</dbReference>
<dbReference type="InterPro" id="IPR036097">
    <property type="entry name" value="HisK_dim/P_sf"/>
</dbReference>
<evidence type="ECO:0000256" key="9">
    <source>
        <dbReference type="ARBA" id="ARBA00022777"/>
    </source>
</evidence>
<evidence type="ECO:0000256" key="3">
    <source>
        <dbReference type="ARBA" id="ARBA00012438"/>
    </source>
</evidence>
<evidence type="ECO:0000256" key="14">
    <source>
        <dbReference type="SAM" id="Coils"/>
    </source>
</evidence>
<dbReference type="PIRSF" id="PIRSF036431">
    <property type="entry name" value="STHK_DctB"/>
    <property type="match status" value="1"/>
</dbReference>
<feature type="coiled-coil region" evidence="14">
    <location>
        <begin position="354"/>
        <end position="416"/>
    </location>
</feature>
<evidence type="ECO:0000313" key="18">
    <source>
        <dbReference type="EMBL" id="SHO65580.1"/>
    </source>
</evidence>
<dbReference type="SUPFAM" id="SSF103190">
    <property type="entry name" value="Sensory domain-like"/>
    <property type="match status" value="1"/>
</dbReference>
<dbReference type="GO" id="GO:0000155">
    <property type="term" value="F:phosphorelay sensor kinase activity"/>
    <property type="evidence" value="ECO:0007669"/>
    <property type="project" value="InterPro"/>
</dbReference>
<feature type="region of interest" description="Disordered" evidence="15">
    <location>
        <begin position="1"/>
        <end position="22"/>
    </location>
</feature>
<dbReference type="PROSITE" id="PS50109">
    <property type="entry name" value="HIS_KIN"/>
    <property type="match status" value="1"/>
</dbReference>
<gene>
    <name evidence="18" type="ORF">SAMN02745172_02225</name>
</gene>
<dbReference type="SUPFAM" id="SSF47384">
    <property type="entry name" value="Homodimeric domain of signal transducing histidine kinase"/>
    <property type="match status" value="1"/>
</dbReference>
<feature type="transmembrane region" description="Helical" evidence="16">
    <location>
        <begin position="40"/>
        <end position="63"/>
    </location>
</feature>
<dbReference type="Gene3D" id="6.10.250.3020">
    <property type="match status" value="1"/>
</dbReference>
<keyword evidence="5" id="KW-0597">Phosphoprotein</keyword>
<dbReference type="RefSeq" id="WP_084564483.1">
    <property type="nucleotide sequence ID" value="NZ_FRXO01000004.1"/>
</dbReference>
<evidence type="ECO:0000256" key="4">
    <source>
        <dbReference type="ARBA" id="ARBA00022475"/>
    </source>
</evidence>
<evidence type="ECO:0000256" key="2">
    <source>
        <dbReference type="ARBA" id="ARBA00004651"/>
    </source>
</evidence>
<dbReference type="Gene3D" id="3.30.450.20">
    <property type="entry name" value="PAS domain"/>
    <property type="match status" value="2"/>
</dbReference>
<dbReference type="InterPro" id="IPR033479">
    <property type="entry name" value="dCache_1"/>
</dbReference>
<accession>A0A1M7ZL00</accession>
<organism evidence="18 19">
    <name type="scientific">Pseudoxanthobacter soli DSM 19599</name>
    <dbReference type="NCBI Taxonomy" id="1123029"/>
    <lineage>
        <taxon>Bacteria</taxon>
        <taxon>Pseudomonadati</taxon>
        <taxon>Pseudomonadota</taxon>
        <taxon>Alphaproteobacteria</taxon>
        <taxon>Hyphomicrobiales</taxon>
        <taxon>Segnochrobactraceae</taxon>
        <taxon>Pseudoxanthobacter</taxon>
    </lineage>
</organism>
<dbReference type="InterPro" id="IPR003594">
    <property type="entry name" value="HATPase_dom"/>
</dbReference>
<dbReference type="EMBL" id="FRXO01000004">
    <property type="protein sequence ID" value="SHO65580.1"/>
    <property type="molecule type" value="Genomic_DNA"/>
</dbReference>
<dbReference type="AlphaFoldDB" id="A0A1M7ZL00"/>
<keyword evidence="12" id="KW-0902">Two-component regulatory system</keyword>
<evidence type="ECO:0000256" key="7">
    <source>
        <dbReference type="ARBA" id="ARBA00022692"/>
    </source>
</evidence>
<dbReference type="Pfam" id="PF02518">
    <property type="entry name" value="HATPase_c"/>
    <property type="match status" value="1"/>
</dbReference>
<evidence type="ECO:0000256" key="15">
    <source>
        <dbReference type="SAM" id="MobiDB-lite"/>
    </source>
</evidence>
<dbReference type="InterPro" id="IPR017055">
    <property type="entry name" value="Sig_transdc_His_kinase_DctB"/>
</dbReference>
<keyword evidence="8" id="KW-0547">Nucleotide-binding</keyword>
<comment type="subcellular location">
    <subcellularLocation>
        <location evidence="2">Cell membrane</location>
        <topology evidence="2">Multi-pass membrane protein</topology>
    </subcellularLocation>
</comment>
<dbReference type="STRING" id="1123029.SAMN02745172_02225"/>
<dbReference type="InterPro" id="IPR004358">
    <property type="entry name" value="Sig_transdc_His_kin-like_C"/>
</dbReference>
<reference evidence="18 19" key="1">
    <citation type="submission" date="2016-12" db="EMBL/GenBank/DDBJ databases">
        <authorList>
            <person name="Song W.-J."/>
            <person name="Kurnit D.M."/>
        </authorList>
    </citation>
    <scope>NUCLEOTIDE SEQUENCE [LARGE SCALE GENOMIC DNA]</scope>
    <source>
        <strain evidence="18 19">DSM 19599</strain>
    </source>
</reference>
<dbReference type="PANTHER" id="PTHR43065:SF46">
    <property type="entry name" value="C4-DICARBOXYLATE TRANSPORT SENSOR PROTEIN DCTB"/>
    <property type="match status" value="1"/>
</dbReference>
<dbReference type="PRINTS" id="PR00344">
    <property type="entry name" value="BCTRLSENSOR"/>
</dbReference>
<dbReference type="InterPro" id="IPR003661">
    <property type="entry name" value="HisK_dim/P_dom"/>
</dbReference>
<keyword evidence="9 18" id="KW-0418">Kinase</keyword>
<keyword evidence="4" id="KW-1003">Cell membrane</keyword>
<dbReference type="SUPFAM" id="SSF55874">
    <property type="entry name" value="ATPase domain of HSP90 chaperone/DNA topoisomerase II/histidine kinase"/>
    <property type="match status" value="1"/>
</dbReference>
<evidence type="ECO:0000256" key="16">
    <source>
        <dbReference type="SAM" id="Phobius"/>
    </source>
</evidence>
<proteinExistence type="predicted"/>
<keyword evidence="6" id="KW-0808">Transferase</keyword>
<evidence type="ECO:0000256" key="10">
    <source>
        <dbReference type="ARBA" id="ARBA00022840"/>
    </source>
</evidence>
<comment type="catalytic activity">
    <reaction evidence="1">
        <text>ATP + protein L-histidine = ADP + protein N-phospho-L-histidine.</text>
        <dbReference type="EC" id="2.7.13.3"/>
    </reaction>
</comment>
<dbReference type="InterPro" id="IPR005467">
    <property type="entry name" value="His_kinase_dom"/>
</dbReference>
<name>A0A1M7ZL00_9HYPH</name>
<dbReference type="SMART" id="SM00388">
    <property type="entry name" value="HisKA"/>
    <property type="match status" value="1"/>
</dbReference>
<evidence type="ECO:0000313" key="19">
    <source>
        <dbReference type="Proteomes" id="UP000186406"/>
    </source>
</evidence>
<dbReference type="Gene3D" id="1.10.287.130">
    <property type="match status" value="1"/>
</dbReference>
<evidence type="ECO:0000256" key="11">
    <source>
        <dbReference type="ARBA" id="ARBA00022989"/>
    </source>
</evidence>
<evidence type="ECO:0000256" key="12">
    <source>
        <dbReference type="ARBA" id="ARBA00023012"/>
    </source>
</evidence>
<keyword evidence="13 16" id="KW-0472">Membrane</keyword>
<feature type="domain" description="Histidine kinase" evidence="17">
    <location>
        <begin position="425"/>
        <end position="647"/>
    </location>
</feature>